<proteinExistence type="predicted"/>
<keyword evidence="2" id="KW-1133">Transmembrane helix</keyword>
<feature type="compositionally biased region" description="Low complexity" evidence="1">
    <location>
        <begin position="87"/>
        <end position="97"/>
    </location>
</feature>
<organism evidence="4 5">
    <name type="scientific">Bacteroides caccae</name>
    <dbReference type="NCBI Taxonomy" id="47678"/>
    <lineage>
        <taxon>Bacteria</taxon>
        <taxon>Pseudomonadati</taxon>
        <taxon>Bacteroidota</taxon>
        <taxon>Bacteroidia</taxon>
        <taxon>Bacteroidales</taxon>
        <taxon>Bacteroidaceae</taxon>
        <taxon>Bacteroides</taxon>
    </lineage>
</organism>
<dbReference type="Proteomes" id="UP000095725">
    <property type="component" value="Unassembled WGS sequence"/>
</dbReference>
<protein>
    <recommendedName>
        <fullName evidence="6">Lipoprotein</fullName>
    </recommendedName>
</protein>
<feature type="region of interest" description="Disordered" evidence="1">
    <location>
        <begin position="72"/>
        <end position="100"/>
    </location>
</feature>
<keyword evidence="2" id="KW-0812">Transmembrane</keyword>
<keyword evidence="2" id="KW-0472">Membrane</keyword>
<sequence length="167" mass="19384">MKKILVFLLTIVVLSVCSCRSSKTDTTVHQDNTEQKQTEQEEVSTDKAQVSVNKNVERMIEMMQQMEFNWQKTNYSPPDSTGKQYPTSTETATGTSTRQEKETYNEQLQVQIQEIQETLLTLKEQLEKQERNDTKVVEKVAYIPPWAKAVIAAFFIAFVFFIYKNVR</sequence>
<dbReference type="AlphaFoldDB" id="A0A174R6R8"/>
<feature type="chain" id="PRO_5008031523" description="Lipoprotein" evidence="3">
    <location>
        <begin position="19"/>
        <end position="167"/>
    </location>
</feature>
<feature type="compositionally biased region" description="Polar residues" evidence="1">
    <location>
        <begin position="72"/>
        <end position="86"/>
    </location>
</feature>
<dbReference type="EMBL" id="CZBL01000003">
    <property type="protein sequence ID" value="CUP79851.1"/>
    <property type="molecule type" value="Genomic_DNA"/>
</dbReference>
<evidence type="ECO:0008006" key="6">
    <source>
        <dbReference type="Google" id="ProtNLM"/>
    </source>
</evidence>
<reference evidence="4 5" key="1">
    <citation type="submission" date="2015-09" db="EMBL/GenBank/DDBJ databases">
        <authorList>
            <consortium name="Pathogen Informatics"/>
        </authorList>
    </citation>
    <scope>NUCLEOTIDE SEQUENCE [LARGE SCALE GENOMIC DNA]</scope>
    <source>
        <strain evidence="4 5">2789STDY5834946</strain>
    </source>
</reference>
<feature type="transmembrane region" description="Helical" evidence="2">
    <location>
        <begin position="146"/>
        <end position="163"/>
    </location>
</feature>
<accession>A0A174R6R8</accession>
<feature type="compositionally biased region" description="Basic and acidic residues" evidence="1">
    <location>
        <begin position="23"/>
        <end position="39"/>
    </location>
</feature>
<dbReference type="RefSeq" id="WP_008766333.1">
    <property type="nucleotide sequence ID" value="NZ_CZBL01000003.1"/>
</dbReference>
<feature type="signal peptide" evidence="3">
    <location>
        <begin position="1"/>
        <end position="18"/>
    </location>
</feature>
<evidence type="ECO:0000256" key="1">
    <source>
        <dbReference type="SAM" id="MobiDB-lite"/>
    </source>
</evidence>
<evidence type="ECO:0000313" key="5">
    <source>
        <dbReference type="Proteomes" id="UP000095725"/>
    </source>
</evidence>
<name>A0A174R6R8_9BACE</name>
<evidence type="ECO:0000256" key="2">
    <source>
        <dbReference type="SAM" id="Phobius"/>
    </source>
</evidence>
<dbReference type="PROSITE" id="PS51257">
    <property type="entry name" value="PROKAR_LIPOPROTEIN"/>
    <property type="match status" value="1"/>
</dbReference>
<feature type="region of interest" description="Disordered" evidence="1">
    <location>
        <begin position="23"/>
        <end position="48"/>
    </location>
</feature>
<gene>
    <name evidence="4" type="ORF">ERS852558_01010</name>
</gene>
<evidence type="ECO:0000313" key="4">
    <source>
        <dbReference type="EMBL" id="CUP79851.1"/>
    </source>
</evidence>
<evidence type="ECO:0000256" key="3">
    <source>
        <dbReference type="SAM" id="SignalP"/>
    </source>
</evidence>
<keyword evidence="3" id="KW-0732">Signal</keyword>